<dbReference type="InterPro" id="IPR036551">
    <property type="entry name" value="Flavin_trans-like"/>
</dbReference>
<proteinExistence type="inferred from homology"/>
<keyword evidence="3 4" id="KW-0288">FMN</keyword>
<dbReference type="InterPro" id="IPR035929">
    <property type="entry name" value="CoaB-like_sf"/>
</dbReference>
<feature type="binding site" evidence="3">
    <location>
        <position position="286"/>
    </location>
    <ligand>
        <name>CTP</name>
        <dbReference type="ChEBI" id="CHEBI:37563"/>
    </ligand>
</feature>
<comment type="pathway">
    <text evidence="3 4">Cofactor biosynthesis; coenzyme A biosynthesis; CoA from (R)-pantothenate: step 2/5.</text>
</comment>
<keyword evidence="3" id="KW-0460">Magnesium</keyword>
<comment type="catalytic activity">
    <reaction evidence="3 4">
        <text>N-[(R)-4-phosphopantothenoyl]-L-cysteine + H(+) = (R)-4'-phosphopantetheine + CO2</text>
        <dbReference type="Rhea" id="RHEA:16793"/>
        <dbReference type="ChEBI" id="CHEBI:15378"/>
        <dbReference type="ChEBI" id="CHEBI:16526"/>
        <dbReference type="ChEBI" id="CHEBI:59458"/>
        <dbReference type="ChEBI" id="CHEBI:61723"/>
        <dbReference type="EC" id="4.1.1.36"/>
    </reaction>
</comment>
<keyword evidence="3" id="KW-0511">Multifunctional enzyme</keyword>
<feature type="region of interest" description="Phosphopantothenate--cysteine ligase" evidence="3">
    <location>
        <begin position="189"/>
        <end position="397"/>
    </location>
</feature>
<evidence type="ECO:0000256" key="3">
    <source>
        <dbReference type="HAMAP-Rule" id="MF_02225"/>
    </source>
</evidence>
<accession>A0A0L1JTG3</accession>
<evidence type="ECO:0000313" key="8">
    <source>
        <dbReference type="Proteomes" id="UP000036938"/>
    </source>
</evidence>
<dbReference type="GO" id="GO:0010181">
    <property type="term" value="F:FMN binding"/>
    <property type="evidence" value="ECO:0007669"/>
    <property type="project" value="UniProtKB-UniRule"/>
</dbReference>
<sequence>MLAGKRILLIIGGGIAAYKSLDLIRRLRERGATVVPVMTEAATQFVTPMAVTALAGEPVHRDLFDLGTEAEMGHIQLSRSADLLVVAPATAHLMARMAQGLADDLATTLLLATDTPVLAAPAMNVRMWEHPATQRNLAALVQDGVSFVGPNDGDMACGEYGPGRMAEPLEIVDAITARLADGPLKGKRVLVTSGPTHEPIDPVRYIANRSSGAQGTAIASALAALGADVVFVTGPADVPPPTGVSVVRVETAQQMHDAVHEALPCDAAVFAAAVADWKVDGAGDSKIKKVAGQLPTLSFTENPDILASVAQMDTGRPRLVVGFAAETDDVLANATAKHARKGCDWLLANDVRPETGIMGGGENAVHLVTGDGVEDWPRMAKAEVARKLAARMAEALA</sequence>
<comment type="similarity">
    <text evidence="3 4">In the N-terminal section; belongs to the HFCD (homo-oligomeric flavin containing Cys decarboxylase) superfamily.</text>
</comment>
<dbReference type="PANTHER" id="PTHR14359:SF6">
    <property type="entry name" value="PHOSPHOPANTOTHENOYLCYSTEINE DECARBOXYLASE"/>
    <property type="match status" value="1"/>
</dbReference>
<comment type="cofactor">
    <cofactor evidence="3">
        <name>FMN</name>
        <dbReference type="ChEBI" id="CHEBI:58210"/>
    </cofactor>
    <text evidence="3">Binds 1 FMN per subunit.</text>
</comment>
<name>A0A0L1JTG3_9RHOB</name>
<feature type="binding site" evidence="3">
    <location>
        <begin position="303"/>
        <end position="306"/>
    </location>
    <ligand>
        <name>CTP</name>
        <dbReference type="ChEBI" id="CHEBI:37563"/>
    </ligand>
</feature>
<keyword evidence="2 3" id="KW-0456">Lyase</keyword>
<comment type="function">
    <text evidence="4">Catalyzes two steps in the biosynthesis of coenzyme A. In the first step cysteine is conjugated to 4'-phosphopantothenate to form 4-phosphopantothenoylcysteine, in the latter compound is decarboxylated to form 4'-phosphopantotheine.</text>
</comment>
<comment type="cofactor">
    <cofactor evidence="3">
        <name>Mg(2+)</name>
        <dbReference type="ChEBI" id="CHEBI:18420"/>
    </cofactor>
</comment>
<dbReference type="Pfam" id="PF02441">
    <property type="entry name" value="Flavoprotein"/>
    <property type="match status" value="1"/>
</dbReference>
<comment type="similarity">
    <text evidence="3 4">In the C-terminal section; belongs to the PPC synthetase family.</text>
</comment>
<feature type="domain" description="DNA/pantothenate metabolism flavoprotein C-terminal" evidence="6">
    <location>
        <begin position="184"/>
        <end position="394"/>
    </location>
</feature>
<feature type="binding site" evidence="3">
    <location>
        <position position="323"/>
    </location>
    <ligand>
        <name>CTP</name>
        <dbReference type="ChEBI" id="CHEBI:37563"/>
    </ligand>
</feature>
<organism evidence="7 8">
    <name type="scientific">Pseudaestuariivita atlantica</name>
    <dbReference type="NCBI Taxonomy" id="1317121"/>
    <lineage>
        <taxon>Bacteria</taxon>
        <taxon>Pseudomonadati</taxon>
        <taxon>Pseudomonadota</taxon>
        <taxon>Alphaproteobacteria</taxon>
        <taxon>Rhodobacterales</taxon>
        <taxon>Paracoccaceae</taxon>
        <taxon>Pseudaestuariivita</taxon>
    </lineage>
</organism>
<dbReference type="GO" id="GO:0015941">
    <property type="term" value="P:pantothenate catabolic process"/>
    <property type="evidence" value="ECO:0007669"/>
    <property type="project" value="InterPro"/>
</dbReference>
<dbReference type="GO" id="GO:0004632">
    <property type="term" value="F:phosphopantothenate--cysteine ligase activity"/>
    <property type="evidence" value="ECO:0007669"/>
    <property type="project" value="UniProtKB-UniRule"/>
</dbReference>
<feature type="binding site" evidence="3">
    <location>
        <position position="276"/>
    </location>
    <ligand>
        <name>CTP</name>
        <dbReference type="ChEBI" id="CHEBI:37563"/>
    </ligand>
</feature>
<gene>
    <name evidence="3" type="primary">coaBC</name>
    <name evidence="7" type="ORF">ATO11_06330</name>
</gene>
<keyword evidence="3 4" id="KW-0285">Flavoprotein</keyword>
<keyword evidence="3 4" id="KW-0436">Ligase</keyword>
<dbReference type="STRING" id="1317121.ATO11_06330"/>
<dbReference type="GO" id="GO:0046872">
    <property type="term" value="F:metal ion binding"/>
    <property type="evidence" value="ECO:0007669"/>
    <property type="project" value="UniProtKB-KW"/>
</dbReference>
<dbReference type="Gene3D" id="3.40.50.10300">
    <property type="entry name" value="CoaB-like"/>
    <property type="match status" value="1"/>
</dbReference>
<keyword evidence="1 3" id="KW-0210">Decarboxylase</keyword>
<feature type="binding site" evidence="3">
    <location>
        <position position="337"/>
    </location>
    <ligand>
        <name>CTP</name>
        <dbReference type="ChEBI" id="CHEBI:37563"/>
    </ligand>
</feature>
<dbReference type="UniPathway" id="UPA00241">
    <property type="reaction ID" value="UER00353"/>
</dbReference>
<dbReference type="EC" id="6.3.2.5" evidence="3"/>
<feature type="region of interest" description="Phosphopantothenoylcysteine decarboxylase" evidence="3">
    <location>
        <begin position="1"/>
        <end position="188"/>
    </location>
</feature>
<comment type="catalytic activity">
    <reaction evidence="3 4">
        <text>(R)-4'-phosphopantothenate + L-cysteine + CTP = N-[(R)-4-phosphopantothenoyl]-L-cysteine + CMP + diphosphate + H(+)</text>
        <dbReference type="Rhea" id="RHEA:19397"/>
        <dbReference type="ChEBI" id="CHEBI:10986"/>
        <dbReference type="ChEBI" id="CHEBI:15378"/>
        <dbReference type="ChEBI" id="CHEBI:33019"/>
        <dbReference type="ChEBI" id="CHEBI:35235"/>
        <dbReference type="ChEBI" id="CHEBI:37563"/>
        <dbReference type="ChEBI" id="CHEBI:59458"/>
        <dbReference type="ChEBI" id="CHEBI:60377"/>
        <dbReference type="EC" id="6.3.2.5"/>
    </reaction>
</comment>
<dbReference type="PATRIC" id="fig|1317121.7.peg.1647"/>
<feature type="active site" description="Proton donor" evidence="3">
    <location>
        <position position="157"/>
    </location>
</feature>
<dbReference type="GO" id="GO:0071513">
    <property type="term" value="C:phosphopantothenoylcysteine decarboxylase complex"/>
    <property type="evidence" value="ECO:0007669"/>
    <property type="project" value="TreeGrafter"/>
</dbReference>
<dbReference type="EMBL" id="AQQZ01000002">
    <property type="protein sequence ID" value="KNG94977.1"/>
    <property type="molecule type" value="Genomic_DNA"/>
</dbReference>
<dbReference type="EC" id="4.1.1.36" evidence="3"/>
<dbReference type="OrthoDB" id="9802554at2"/>
<dbReference type="PANTHER" id="PTHR14359">
    <property type="entry name" value="HOMO-OLIGOMERIC FLAVIN CONTAINING CYS DECARBOXYLASE FAMILY"/>
    <property type="match status" value="1"/>
</dbReference>
<dbReference type="AlphaFoldDB" id="A0A0L1JTG3"/>
<protein>
    <recommendedName>
        <fullName evidence="3">Coenzyme A biosynthesis bifunctional protein CoaBC</fullName>
    </recommendedName>
    <alternativeName>
        <fullName evidence="3">DNA/pantothenate metabolism flavoprotein</fullName>
    </alternativeName>
    <alternativeName>
        <fullName evidence="3">Phosphopantothenoylcysteine synthetase/decarboxylase</fullName>
        <shortName evidence="3">PPCS-PPCDC</shortName>
    </alternativeName>
    <domain>
        <recommendedName>
            <fullName evidence="3">Phosphopantothenoylcysteine decarboxylase</fullName>
            <shortName evidence="3">PPC decarboxylase</shortName>
            <shortName evidence="3">PPC-DC</shortName>
            <ecNumber evidence="3">4.1.1.36</ecNumber>
        </recommendedName>
        <alternativeName>
            <fullName evidence="3">CoaC</fullName>
        </alternativeName>
    </domain>
    <domain>
        <recommendedName>
            <fullName evidence="3">Phosphopantothenate--cysteine ligase</fullName>
            <ecNumber evidence="3">6.3.2.5</ecNumber>
        </recommendedName>
        <alternativeName>
            <fullName evidence="3">CoaB</fullName>
        </alternativeName>
        <alternativeName>
            <fullName evidence="3">Phosphopantothenoylcysteine synthetase</fullName>
            <shortName evidence="3">PPC synthetase</shortName>
            <shortName evidence="3">PPC-S</shortName>
        </alternativeName>
    </domain>
</protein>
<comment type="function">
    <text evidence="3">Catalyzes two sequential steps in the biosynthesis of coenzyme A. In the first step cysteine is conjugated to 4'-phosphopantothenate to form 4-phosphopantothenoylcysteine. In the second step the latter compound is decarboxylated to form 4'-phosphopantotheine.</text>
</comment>
<feature type="binding site" evidence="3">
    <location>
        <position position="341"/>
    </location>
    <ligand>
        <name>CTP</name>
        <dbReference type="ChEBI" id="CHEBI:37563"/>
    </ligand>
</feature>
<dbReference type="InterPro" id="IPR007085">
    <property type="entry name" value="DNA/pantothenate-metab_flavo_C"/>
</dbReference>
<evidence type="ECO:0000259" key="6">
    <source>
        <dbReference type="Pfam" id="PF04127"/>
    </source>
</evidence>
<comment type="caution">
    <text evidence="7">The sequence shown here is derived from an EMBL/GenBank/DDBJ whole genome shotgun (WGS) entry which is preliminary data.</text>
</comment>
<comment type="caution">
    <text evidence="3">Lacks conserved residue(s) required for the propagation of feature annotation.</text>
</comment>
<evidence type="ECO:0000313" key="7">
    <source>
        <dbReference type="EMBL" id="KNG94977.1"/>
    </source>
</evidence>
<dbReference type="SUPFAM" id="SSF102645">
    <property type="entry name" value="CoaB-like"/>
    <property type="match status" value="1"/>
</dbReference>
<dbReference type="GO" id="GO:0015937">
    <property type="term" value="P:coenzyme A biosynthetic process"/>
    <property type="evidence" value="ECO:0007669"/>
    <property type="project" value="UniProtKB-UniRule"/>
</dbReference>
<comment type="pathway">
    <text evidence="3 4">Cofactor biosynthesis; coenzyme A biosynthesis; CoA from (R)-pantothenate: step 3/5.</text>
</comment>
<feature type="domain" description="Flavoprotein" evidence="5">
    <location>
        <begin position="5"/>
        <end position="177"/>
    </location>
</feature>
<dbReference type="NCBIfam" id="TIGR00521">
    <property type="entry name" value="coaBC_dfp"/>
    <property type="match status" value="1"/>
</dbReference>
<reference evidence="7 8" key="1">
    <citation type="journal article" date="2015" name="Int. J. Syst. Evol. Microbiol.">
        <title>Aestuariivita atlantica sp. nov., isolated from deep sea sediment of the Atlantic Ocean.</title>
        <authorList>
            <person name="Li G."/>
            <person name="Lai Q."/>
            <person name="Du Y."/>
            <person name="Liu X."/>
            <person name="Sun F."/>
            <person name="Shao Z."/>
        </authorList>
    </citation>
    <scope>NUCLEOTIDE SEQUENCE [LARGE SCALE GENOMIC DNA]</scope>
    <source>
        <strain evidence="7 8">22II-S11-z3</strain>
    </source>
</reference>
<keyword evidence="3" id="KW-0479">Metal-binding</keyword>
<evidence type="ECO:0000256" key="1">
    <source>
        <dbReference type="ARBA" id="ARBA00022793"/>
    </source>
</evidence>
<dbReference type="Proteomes" id="UP000036938">
    <property type="component" value="Unassembled WGS sequence"/>
</dbReference>
<dbReference type="Gene3D" id="3.40.50.1950">
    <property type="entry name" value="Flavin prenyltransferase-like"/>
    <property type="match status" value="1"/>
</dbReference>
<dbReference type="RefSeq" id="WP_050529969.1">
    <property type="nucleotide sequence ID" value="NZ_AQQZ01000002.1"/>
</dbReference>
<evidence type="ECO:0000256" key="2">
    <source>
        <dbReference type="ARBA" id="ARBA00023239"/>
    </source>
</evidence>
<dbReference type="HAMAP" id="MF_02225">
    <property type="entry name" value="CoaBC"/>
    <property type="match status" value="1"/>
</dbReference>
<dbReference type="SUPFAM" id="SSF52507">
    <property type="entry name" value="Homo-oligomeric flavin-containing Cys decarboxylases, HFCD"/>
    <property type="match status" value="1"/>
</dbReference>
<dbReference type="InterPro" id="IPR005252">
    <property type="entry name" value="CoaBC"/>
</dbReference>
<evidence type="ECO:0000259" key="5">
    <source>
        <dbReference type="Pfam" id="PF02441"/>
    </source>
</evidence>
<keyword evidence="8" id="KW-1185">Reference proteome</keyword>
<dbReference type="InterPro" id="IPR003382">
    <property type="entry name" value="Flavoprotein"/>
</dbReference>
<dbReference type="GO" id="GO:0004633">
    <property type="term" value="F:phosphopantothenoylcysteine decarboxylase activity"/>
    <property type="evidence" value="ECO:0007669"/>
    <property type="project" value="UniProtKB-UniRule"/>
</dbReference>
<evidence type="ECO:0000256" key="4">
    <source>
        <dbReference type="RuleBase" id="RU364078"/>
    </source>
</evidence>
<dbReference type="Pfam" id="PF04127">
    <property type="entry name" value="DFP"/>
    <property type="match status" value="1"/>
</dbReference>